<feature type="domain" description="WCX" evidence="2">
    <location>
        <begin position="254"/>
        <end position="328"/>
    </location>
</feature>
<dbReference type="GO" id="GO:0000502">
    <property type="term" value="C:proteasome complex"/>
    <property type="evidence" value="ECO:0007669"/>
    <property type="project" value="UniProtKB-KW"/>
</dbReference>
<comment type="caution">
    <text evidence="3">The sequence shown here is derived from an EMBL/GenBank/DDBJ whole genome shotgun (WGS) entry which is preliminary data.</text>
</comment>
<dbReference type="Pfam" id="PF25583">
    <property type="entry name" value="WCX"/>
    <property type="match status" value="1"/>
</dbReference>
<dbReference type="Pfam" id="PF13280">
    <property type="entry name" value="WYL"/>
    <property type="match status" value="1"/>
</dbReference>
<dbReference type="STRING" id="1073574.GOARA_036_01150"/>
<dbReference type="EMBL" id="BAEE01000036">
    <property type="protein sequence ID" value="GAB09383.1"/>
    <property type="molecule type" value="Genomic_DNA"/>
</dbReference>
<dbReference type="Proteomes" id="UP000035088">
    <property type="component" value="Unassembled WGS sequence"/>
</dbReference>
<evidence type="ECO:0000313" key="4">
    <source>
        <dbReference type="Proteomes" id="UP000035088"/>
    </source>
</evidence>
<feature type="domain" description="WYL" evidence="1">
    <location>
        <begin position="153"/>
        <end position="219"/>
    </location>
</feature>
<dbReference type="InterPro" id="IPR026881">
    <property type="entry name" value="WYL_dom"/>
</dbReference>
<dbReference type="OrthoDB" id="3268930at2"/>
<reference evidence="3 4" key="1">
    <citation type="submission" date="2011-11" db="EMBL/GenBank/DDBJ databases">
        <title>Whole genome shotgun sequence of Gordonia araii NBRC 100433.</title>
        <authorList>
            <person name="Yoshida Y."/>
            <person name="Hosoyama A."/>
            <person name="Tsuchikane K."/>
            <person name="Katsumata H."/>
            <person name="Yamazaki S."/>
            <person name="Fujita N."/>
        </authorList>
    </citation>
    <scope>NUCLEOTIDE SEQUENCE [LARGE SCALE GENOMIC DNA]</scope>
    <source>
        <strain evidence="3 4">NBRC 100433</strain>
    </source>
</reference>
<name>G7H0K8_9ACTN</name>
<evidence type="ECO:0000313" key="3">
    <source>
        <dbReference type="EMBL" id="GAB09383.1"/>
    </source>
</evidence>
<protein>
    <submittedName>
        <fullName evidence="3">Proteasome accessory factor B</fullName>
    </submittedName>
</protein>
<organism evidence="3 4">
    <name type="scientific">Gordonia araii NBRC 100433</name>
    <dbReference type="NCBI Taxonomy" id="1073574"/>
    <lineage>
        <taxon>Bacteria</taxon>
        <taxon>Bacillati</taxon>
        <taxon>Actinomycetota</taxon>
        <taxon>Actinomycetes</taxon>
        <taxon>Mycobacteriales</taxon>
        <taxon>Gordoniaceae</taxon>
        <taxon>Gordonia</taxon>
    </lineage>
</organism>
<sequence>MTKRAKVERQLNLVICLLSTRQFVSAEYIRRNVGGYYENDSSDEAFFRMFERDKADLRDLGIPLITGPTSGYGEADDGYRIDRERYELPDIHLDGDEAAVVALATALWDSSEVAAIAQSAALKLRAAGIDVSADEDWVVSPKSAGRGAGDERVLRTLLEASEQRRAVEMSYQRPGAQASVRRLEPWGVVTHRGRWYVVGHDLDREQQRTFRLSRITEVTPTGRPKAFTPGVEPGRLRELVAESVYSAFREKRSEATIWVAADRAAWLRRLASSSRPSVLDGEPGDELTVTYDSTSSMVRTVLRAGPDAVVLAPDGLRHAVVAALDELAVR</sequence>
<evidence type="ECO:0000259" key="1">
    <source>
        <dbReference type="Pfam" id="PF13280"/>
    </source>
</evidence>
<gene>
    <name evidence="3" type="primary">pafB</name>
    <name evidence="3" type="ORF">GOARA_036_01150</name>
</gene>
<dbReference type="AlphaFoldDB" id="G7H0K8"/>
<dbReference type="InterPro" id="IPR051534">
    <property type="entry name" value="CBASS_pafABC_assoc_protein"/>
</dbReference>
<accession>G7H0K8</accession>
<dbReference type="PANTHER" id="PTHR34580:SF3">
    <property type="entry name" value="PROTEIN PAFB"/>
    <property type="match status" value="1"/>
</dbReference>
<dbReference type="PANTHER" id="PTHR34580">
    <property type="match status" value="1"/>
</dbReference>
<keyword evidence="4" id="KW-1185">Reference proteome</keyword>
<keyword evidence="3" id="KW-0647">Proteasome</keyword>
<dbReference type="InterPro" id="IPR057727">
    <property type="entry name" value="WCX_dom"/>
</dbReference>
<evidence type="ECO:0000259" key="2">
    <source>
        <dbReference type="Pfam" id="PF25583"/>
    </source>
</evidence>
<dbReference type="PROSITE" id="PS52050">
    <property type="entry name" value="WYL"/>
    <property type="match status" value="1"/>
</dbReference>
<dbReference type="RefSeq" id="WP_007321459.1">
    <property type="nucleotide sequence ID" value="NZ_BAEE01000036.1"/>
</dbReference>
<proteinExistence type="predicted"/>